<evidence type="ECO:0000313" key="2">
    <source>
        <dbReference type="Proteomes" id="UP000288805"/>
    </source>
</evidence>
<proteinExistence type="predicted"/>
<dbReference type="EMBL" id="QGNW01001614">
    <property type="protein sequence ID" value="RVW35126.1"/>
    <property type="molecule type" value="Genomic_DNA"/>
</dbReference>
<organism evidence="1 2">
    <name type="scientific">Vitis vinifera</name>
    <name type="common">Grape</name>
    <dbReference type="NCBI Taxonomy" id="29760"/>
    <lineage>
        <taxon>Eukaryota</taxon>
        <taxon>Viridiplantae</taxon>
        <taxon>Streptophyta</taxon>
        <taxon>Embryophyta</taxon>
        <taxon>Tracheophyta</taxon>
        <taxon>Spermatophyta</taxon>
        <taxon>Magnoliopsida</taxon>
        <taxon>eudicotyledons</taxon>
        <taxon>Gunneridae</taxon>
        <taxon>Pentapetalae</taxon>
        <taxon>rosids</taxon>
        <taxon>Vitales</taxon>
        <taxon>Vitaceae</taxon>
        <taxon>Viteae</taxon>
        <taxon>Vitis</taxon>
    </lineage>
</organism>
<dbReference type="Proteomes" id="UP000288805">
    <property type="component" value="Unassembled WGS sequence"/>
</dbReference>
<reference evidence="1 2" key="1">
    <citation type="journal article" date="2018" name="PLoS Genet.">
        <title>Population sequencing reveals clonal diversity and ancestral inbreeding in the grapevine cultivar Chardonnay.</title>
        <authorList>
            <person name="Roach M.J."/>
            <person name="Johnson D.L."/>
            <person name="Bohlmann J."/>
            <person name="van Vuuren H.J."/>
            <person name="Jones S.J."/>
            <person name="Pretorius I.S."/>
            <person name="Schmidt S.A."/>
            <person name="Borneman A.R."/>
        </authorList>
    </citation>
    <scope>NUCLEOTIDE SEQUENCE [LARGE SCALE GENOMIC DNA]</scope>
    <source>
        <strain evidence="2">cv. Chardonnay</strain>
        <tissue evidence="1">Leaf</tissue>
    </source>
</reference>
<protein>
    <submittedName>
        <fullName evidence="1">Uncharacterized protein</fullName>
    </submittedName>
</protein>
<dbReference type="AlphaFoldDB" id="A0A438DIE4"/>
<name>A0A438DIE4_VITVI</name>
<evidence type="ECO:0000313" key="1">
    <source>
        <dbReference type="EMBL" id="RVW35126.1"/>
    </source>
</evidence>
<sequence length="99" mass="11027">MGALVNMQKGGGDGCRRAFSRGLTSLIRRKPVDSVHTRSETRGLARRLSLVDLIAIGIIQTSFFHILDLENYVSEGNYGVKCLQVLKDSTLHKVYTTKF</sequence>
<gene>
    <name evidence="1" type="ORF">CK203_085914</name>
</gene>
<accession>A0A438DIE4</accession>
<comment type="caution">
    <text evidence="1">The sequence shown here is derived from an EMBL/GenBank/DDBJ whole genome shotgun (WGS) entry which is preliminary data.</text>
</comment>